<dbReference type="Proteomes" id="UP000594688">
    <property type="component" value="Chromosome"/>
</dbReference>
<sequence>MESYSIINAYSLINPQESQNTILTYRFEEENYKNKYVLEDYYDTNPFNDNQSAVLSFRNQDNPEHRISFVFNFNRTRGVVPNQKKLTEIETQIADNFVKEMAEELLVLFKQRYLEAKAYGEKEPYSYLVFDPKRFVNYMELAPKNGQLLDFSMEDQKYFAEDAYNLDPERANRNVRLTFYKLDPNEDKLPPIFHYTYYFKEEKRATEDAKLSPEQTEMMVSLNHYIPNLFEVLKKRYKEAKKVGEMLQESQSDVQVN</sequence>
<dbReference type="EMBL" id="CP048685">
    <property type="protein sequence ID" value="QPJ60936.1"/>
    <property type="molecule type" value="Genomic_DNA"/>
</dbReference>
<name>A0A7T0BU83_9BACT</name>
<dbReference type="KEGG" id="nli:G3M70_03130"/>
<organism evidence="1 2">
    <name type="scientific">Candidatus Nitronauta litoralis</name>
    <dbReference type="NCBI Taxonomy" id="2705533"/>
    <lineage>
        <taxon>Bacteria</taxon>
        <taxon>Pseudomonadati</taxon>
        <taxon>Nitrospinota/Tectimicrobiota group</taxon>
        <taxon>Nitrospinota</taxon>
        <taxon>Nitrospinia</taxon>
        <taxon>Nitrospinales</taxon>
        <taxon>Nitrospinaceae</taxon>
        <taxon>Candidatus Nitronauta</taxon>
    </lineage>
</organism>
<evidence type="ECO:0000313" key="2">
    <source>
        <dbReference type="Proteomes" id="UP000594688"/>
    </source>
</evidence>
<gene>
    <name evidence="1" type="ORF">G3M70_03130</name>
</gene>
<evidence type="ECO:0000313" key="1">
    <source>
        <dbReference type="EMBL" id="QPJ60936.1"/>
    </source>
</evidence>
<protein>
    <submittedName>
        <fullName evidence="1">Uncharacterized protein</fullName>
    </submittedName>
</protein>
<reference evidence="1 2" key="1">
    <citation type="submission" date="2020-02" db="EMBL/GenBank/DDBJ databases">
        <title>Genomic and physiological characterization of two novel Nitrospinaceae genera.</title>
        <authorList>
            <person name="Mueller A.J."/>
            <person name="Jung M.-Y."/>
            <person name="Strachan C.R."/>
            <person name="Herbold C.W."/>
            <person name="Kirkegaard R.H."/>
            <person name="Daims H."/>
        </authorList>
    </citation>
    <scope>NUCLEOTIDE SEQUENCE [LARGE SCALE GENOMIC DNA]</scope>
    <source>
        <strain evidence="1">EB</strain>
    </source>
</reference>
<accession>A0A7T0BU83</accession>
<proteinExistence type="predicted"/>
<dbReference type="AlphaFoldDB" id="A0A7T0BU83"/>